<organism evidence="1 2">
    <name type="scientific">Allosphingosinicella deserti</name>
    <dbReference type="NCBI Taxonomy" id="2116704"/>
    <lineage>
        <taxon>Bacteria</taxon>
        <taxon>Pseudomonadati</taxon>
        <taxon>Pseudomonadota</taxon>
        <taxon>Alphaproteobacteria</taxon>
        <taxon>Sphingomonadales</taxon>
        <taxon>Sphingomonadaceae</taxon>
        <taxon>Allosphingosinicella</taxon>
    </lineage>
</organism>
<dbReference type="Proteomes" id="UP000241167">
    <property type="component" value="Unassembled WGS sequence"/>
</dbReference>
<reference evidence="1 2" key="1">
    <citation type="submission" date="2018-03" db="EMBL/GenBank/DDBJ databases">
        <title>The draft genome of Sphingosinicella sp. GL-C-18.</title>
        <authorList>
            <person name="Liu L."/>
            <person name="Li L."/>
            <person name="Liang L."/>
            <person name="Zhang X."/>
            <person name="Wang T."/>
        </authorList>
    </citation>
    <scope>NUCLEOTIDE SEQUENCE [LARGE SCALE GENOMIC DNA]</scope>
    <source>
        <strain evidence="1 2">GL-C-18</strain>
    </source>
</reference>
<accession>A0A2P7QRQ6</accession>
<name>A0A2P7QRQ6_9SPHN</name>
<dbReference type="EMBL" id="PXYI01000003">
    <property type="protein sequence ID" value="PSJ40642.1"/>
    <property type="molecule type" value="Genomic_DNA"/>
</dbReference>
<gene>
    <name evidence="1" type="ORF">C7I55_10005</name>
</gene>
<evidence type="ECO:0008006" key="3">
    <source>
        <dbReference type="Google" id="ProtNLM"/>
    </source>
</evidence>
<sequence>MSRSRLPRHRAAGGSLGRGGSMIRSIVSALAAVSVAAGPTAAVAQNQHPATAPDSATAAAAPASAADAVAPQLLVATPRAPTDRPGALLVPRETMVRLMVLNEVNTHKAKAGERFALRVDEAVALNGVTIIPVGAKAFGEVTEIRENGAVGKAGQIGARLLYAEVGGQRIALTGEDGSKGIKGGDRVALAMLGFGVLGLFARGSQGKLKAGHIFNGYLADDLLYDPAAAAFIEPERAAPVVTVAASPAQP</sequence>
<keyword evidence="2" id="KW-1185">Reference proteome</keyword>
<evidence type="ECO:0000313" key="2">
    <source>
        <dbReference type="Proteomes" id="UP000241167"/>
    </source>
</evidence>
<evidence type="ECO:0000313" key="1">
    <source>
        <dbReference type="EMBL" id="PSJ40642.1"/>
    </source>
</evidence>
<proteinExistence type="predicted"/>
<dbReference type="AlphaFoldDB" id="A0A2P7QRQ6"/>
<comment type="caution">
    <text evidence="1">The sequence shown here is derived from an EMBL/GenBank/DDBJ whole genome shotgun (WGS) entry which is preliminary data.</text>
</comment>
<protein>
    <recommendedName>
        <fullName evidence="3">TrbI/VirB10 family protein</fullName>
    </recommendedName>
</protein>